<organism evidence="1 2">
    <name type="scientific">Algoriphagus faecimaris</name>
    <dbReference type="NCBI Taxonomy" id="686796"/>
    <lineage>
        <taxon>Bacteria</taxon>
        <taxon>Pseudomonadati</taxon>
        <taxon>Bacteroidota</taxon>
        <taxon>Cytophagia</taxon>
        <taxon>Cytophagales</taxon>
        <taxon>Cyclobacteriaceae</taxon>
        <taxon>Algoriphagus</taxon>
    </lineage>
</organism>
<dbReference type="AlphaFoldDB" id="A0A1G6NYU8"/>
<protein>
    <recommendedName>
        <fullName evidence="3">TolB-like 6-blade propeller-like</fullName>
    </recommendedName>
</protein>
<evidence type="ECO:0008006" key="3">
    <source>
        <dbReference type="Google" id="ProtNLM"/>
    </source>
</evidence>
<evidence type="ECO:0000313" key="1">
    <source>
        <dbReference type="EMBL" id="SDC72436.1"/>
    </source>
</evidence>
<dbReference type="PROSITE" id="PS51257">
    <property type="entry name" value="PROKAR_LIPOPROTEIN"/>
    <property type="match status" value="1"/>
</dbReference>
<dbReference type="Pfam" id="PF13970">
    <property type="entry name" value="DUF4221"/>
    <property type="match status" value="1"/>
</dbReference>
<dbReference type="STRING" id="686796.SAMN04488104_1004130"/>
<sequence>MTKYLPLLFAATVIFSCSQSSETIEEPNFSIAMDTVQVDSKGEILFLNYFLNISTLDSSQKHLYNFNAMNYTLEKVNMETLSLDSMIQLEREGPNGIGSFLNTIISLEDGGFLFSNSYTLTYLDAEGNRTRQITLGREPFIQDLLPAGKSINPQSNGISEDGKFMAGLYGNDGLENDPDGVVWFDLFTNSGKIFPTDAFDFITENNLSLEIDGKLQGGFSEALFFEPQEDKIIISSTSRNSLMIFDLALDSLRIINYNSQFTNNSSKPLEAVTVSDIEEFDKLREEQLRDVTFGPWELDQKTGYRWRFSKEMDRIVGEDSVIFKTVVTAIDQDFDLIGEALLPENFVFPFSFRIREGTPYVFLNQNDELAFIRLKPNF</sequence>
<gene>
    <name evidence="1" type="ORF">SAMN04488104_1004130</name>
</gene>
<dbReference type="InterPro" id="IPR025316">
    <property type="entry name" value="DUF4221"/>
</dbReference>
<proteinExistence type="predicted"/>
<evidence type="ECO:0000313" key="2">
    <source>
        <dbReference type="Proteomes" id="UP000199060"/>
    </source>
</evidence>
<dbReference type="Proteomes" id="UP000199060">
    <property type="component" value="Unassembled WGS sequence"/>
</dbReference>
<dbReference type="RefSeq" id="WP_087937851.1">
    <property type="nucleotide sequence ID" value="NZ_FNAC01000004.1"/>
</dbReference>
<accession>A0A1G6NYU8</accession>
<keyword evidence="2" id="KW-1185">Reference proteome</keyword>
<name>A0A1G6NYU8_9BACT</name>
<dbReference type="EMBL" id="FNAC01000004">
    <property type="protein sequence ID" value="SDC72436.1"/>
    <property type="molecule type" value="Genomic_DNA"/>
</dbReference>
<dbReference type="OrthoDB" id="833511at2"/>
<reference evidence="2" key="1">
    <citation type="submission" date="2016-10" db="EMBL/GenBank/DDBJ databases">
        <authorList>
            <person name="Varghese N."/>
            <person name="Submissions S."/>
        </authorList>
    </citation>
    <scope>NUCLEOTIDE SEQUENCE [LARGE SCALE GENOMIC DNA]</scope>
    <source>
        <strain evidence="2">DSM 23095</strain>
    </source>
</reference>
<dbReference type="SUPFAM" id="SSF63829">
    <property type="entry name" value="Calcium-dependent phosphotriesterase"/>
    <property type="match status" value="1"/>
</dbReference>